<sequence length="562" mass="60018">MPPCHRCSVLFIPFLWCTPVEHHLVQFDQDLVGSFTSIPAHRIEASVQWMLTRYKEIHNDQDDMVFTVFPNVKNVLFRIVGTRNEHFVDELFTFDWATFCHFACSRYKLRSLRECNRFFSKFVAAPLAIRFHRYLQTLQSVSSNSNGGFAINMSSNLIVISFPYSGMLTTGPAEVTAATAEVTAAMCAALATIVIAAPVEMSDRVEGNWSVSSGADVSERFMKPQVIGATAELLTEHQGKLEQIRGGEAGYSNIYSCMLGTFDKRDRSYDDRDADRPVDATAVTGEATVAMTVGLVTTVIVALDGPSDQVEGGGGMVDLWIALECMVAWHGILHPKSSVSSVLRSGMACVDSYGVAWCGFGWCRKFLDVCRMALLLGASTSGPGHFVRVLNPSMMLRSSCTTHCLKEVPEQCLATIPAPCLVNDETAESATERQGTAHADQVPEEQARRGKTAVIEAGVETTTSGTAAMTGMQTVAPGEMTGGTTTVIALGSMAEGPVDVTAVTGEATVAMTVGLVTTVIVALDGPSDQVEGLAATGAECLDQSWPLVGGGGSMVGVSVACG</sequence>
<dbReference type="EMBL" id="LSRX01000093">
    <property type="protein sequence ID" value="OLQ09642.1"/>
    <property type="molecule type" value="Genomic_DNA"/>
</dbReference>
<evidence type="ECO:0000256" key="2">
    <source>
        <dbReference type="SAM" id="SignalP"/>
    </source>
</evidence>
<comment type="caution">
    <text evidence="3">The sequence shown here is derived from an EMBL/GenBank/DDBJ whole genome shotgun (WGS) entry which is preliminary data.</text>
</comment>
<dbReference type="AlphaFoldDB" id="A0A1Q9EQE4"/>
<keyword evidence="4" id="KW-1185">Reference proteome</keyword>
<dbReference type="OrthoDB" id="10660077at2759"/>
<feature type="region of interest" description="Disordered" evidence="1">
    <location>
        <begin position="427"/>
        <end position="451"/>
    </location>
</feature>
<keyword evidence="2" id="KW-0732">Signal</keyword>
<accession>A0A1Q9EQE4</accession>
<reference evidence="3 4" key="1">
    <citation type="submission" date="2016-02" db="EMBL/GenBank/DDBJ databases">
        <title>Genome analysis of coral dinoflagellate symbionts highlights evolutionary adaptations to a symbiotic lifestyle.</title>
        <authorList>
            <person name="Aranda M."/>
            <person name="Li Y."/>
            <person name="Liew Y.J."/>
            <person name="Baumgarten S."/>
            <person name="Simakov O."/>
            <person name="Wilson M."/>
            <person name="Piel J."/>
            <person name="Ashoor H."/>
            <person name="Bougouffa S."/>
            <person name="Bajic V.B."/>
            <person name="Ryu T."/>
            <person name="Ravasi T."/>
            <person name="Bayer T."/>
            <person name="Micklem G."/>
            <person name="Kim H."/>
            <person name="Bhak J."/>
            <person name="Lajeunesse T.C."/>
            <person name="Voolstra C.R."/>
        </authorList>
    </citation>
    <scope>NUCLEOTIDE SEQUENCE [LARGE SCALE GENOMIC DNA]</scope>
    <source>
        <strain evidence="3 4">CCMP2467</strain>
    </source>
</reference>
<proteinExistence type="predicted"/>
<protein>
    <submittedName>
        <fullName evidence="3">Uncharacterized protein</fullName>
    </submittedName>
</protein>
<name>A0A1Q9EQE4_SYMMI</name>
<evidence type="ECO:0000313" key="4">
    <source>
        <dbReference type="Proteomes" id="UP000186817"/>
    </source>
</evidence>
<evidence type="ECO:0000256" key="1">
    <source>
        <dbReference type="SAM" id="MobiDB-lite"/>
    </source>
</evidence>
<feature type="chain" id="PRO_5012773813" evidence="2">
    <location>
        <begin position="23"/>
        <end position="562"/>
    </location>
</feature>
<dbReference type="Proteomes" id="UP000186817">
    <property type="component" value="Unassembled WGS sequence"/>
</dbReference>
<gene>
    <name evidence="3" type="ORF">AK812_SmicGene6707</name>
</gene>
<organism evidence="3 4">
    <name type="scientific">Symbiodinium microadriaticum</name>
    <name type="common">Dinoflagellate</name>
    <name type="synonym">Zooxanthella microadriatica</name>
    <dbReference type="NCBI Taxonomy" id="2951"/>
    <lineage>
        <taxon>Eukaryota</taxon>
        <taxon>Sar</taxon>
        <taxon>Alveolata</taxon>
        <taxon>Dinophyceae</taxon>
        <taxon>Suessiales</taxon>
        <taxon>Symbiodiniaceae</taxon>
        <taxon>Symbiodinium</taxon>
    </lineage>
</organism>
<evidence type="ECO:0000313" key="3">
    <source>
        <dbReference type="EMBL" id="OLQ09642.1"/>
    </source>
</evidence>
<feature type="signal peptide" evidence="2">
    <location>
        <begin position="1"/>
        <end position="22"/>
    </location>
</feature>